<comment type="caution">
    <text evidence="4">The sequence shown here is derived from an EMBL/GenBank/DDBJ whole genome shotgun (WGS) entry which is preliminary data.</text>
</comment>
<evidence type="ECO:0000256" key="1">
    <source>
        <dbReference type="ARBA" id="ARBA00022553"/>
    </source>
</evidence>
<name>A0ABS5EUC3_9PROT</name>
<dbReference type="Pfam" id="PF00072">
    <property type="entry name" value="Response_reg"/>
    <property type="match status" value="1"/>
</dbReference>
<dbReference type="SMART" id="SM00448">
    <property type="entry name" value="REC"/>
    <property type="match status" value="1"/>
</dbReference>
<evidence type="ECO:0000313" key="5">
    <source>
        <dbReference type="Proteomes" id="UP001196870"/>
    </source>
</evidence>
<sequence length="314" mass="33872">MSSNYATGFSLVTILMLDDDPAMRAVVRTILREAGCKDIVQTGNGHDALDILSQRRIDLVLCDCQMAAMDGMTFLRRLRDRPDGADIPVIMLTASRDQRDAWEAQQLKAAAWLVKPVLPQALAGHVASALGMAPPRLRDDALASLAESYEARLPQEIALLEATATKLLAGGTLLEAQLQGLLHRLHIVKGQGGTLGYPLLSDIAAHAHDVLRLVLHRPEAGAPHQEEVVKLVSVCVASMKLVAERKLRGEGGVAGEKLRGQLGAFAGALQAKLAAVADTLDAEARRARDDRATRLAEAEANGWMLKRRIELDTK</sequence>
<dbReference type="InterPro" id="IPR036641">
    <property type="entry name" value="HPT_dom_sf"/>
</dbReference>
<protein>
    <submittedName>
        <fullName evidence="4">Response regulator</fullName>
    </submittedName>
</protein>
<evidence type="ECO:0000313" key="4">
    <source>
        <dbReference type="EMBL" id="MBR0663880.1"/>
    </source>
</evidence>
<feature type="modified residue" description="4-aspartylphosphate" evidence="2">
    <location>
        <position position="63"/>
    </location>
</feature>
<evidence type="ECO:0000256" key="2">
    <source>
        <dbReference type="PROSITE-ProRule" id="PRU00169"/>
    </source>
</evidence>
<accession>A0ABS5EUC3</accession>
<dbReference type="PANTHER" id="PTHR44591">
    <property type="entry name" value="STRESS RESPONSE REGULATOR PROTEIN 1"/>
    <property type="match status" value="1"/>
</dbReference>
<feature type="domain" description="Response regulatory" evidence="3">
    <location>
        <begin position="13"/>
        <end position="130"/>
    </location>
</feature>
<dbReference type="InterPro" id="IPR001789">
    <property type="entry name" value="Sig_transdc_resp-reg_receiver"/>
</dbReference>
<evidence type="ECO:0000259" key="3">
    <source>
        <dbReference type="PROSITE" id="PS50110"/>
    </source>
</evidence>
<proteinExistence type="predicted"/>
<dbReference type="SUPFAM" id="SSF47226">
    <property type="entry name" value="Histidine-containing phosphotransfer domain, HPT domain"/>
    <property type="match status" value="1"/>
</dbReference>
<dbReference type="PANTHER" id="PTHR44591:SF3">
    <property type="entry name" value="RESPONSE REGULATORY DOMAIN-CONTAINING PROTEIN"/>
    <property type="match status" value="1"/>
</dbReference>
<reference evidence="5" key="1">
    <citation type="journal article" date="2021" name="Syst. Appl. Microbiol.">
        <title>Roseomonas hellenica sp. nov., isolated from roots of wild-growing Alkanna tinctoria.</title>
        <authorList>
            <person name="Rat A."/>
            <person name="Naranjo H.D."/>
            <person name="Lebbe L."/>
            <person name="Cnockaert M."/>
            <person name="Krigas N."/>
            <person name="Grigoriadou K."/>
            <person name="Maloupa E."/>
            <person name="Willems A."/>
        </authorList>
    </citation>
    <scope>NUCLEOTIDE SEQUENCE [LARGE SCALE GENOMIC DNA]</scope>
    <source>
        <strain evidence="5">LMG 31523</strain>
    </source>
</reference>
<dbReference type="InterPro" id="IPR050595">
    <property type="entry name" value="Bact_response_regulator"/>
</dbReference>
<dbReference type="SUPFAM" id="SSF52172">
    <property type="entry name" value="CheY-like"/>
    <property type="match status" value="1"/>
</dbReference>
<dbReference type="InterPro" id="IPR011006">
    <property type="entry name" value="CheY-like_superfamily"/>
</dbReference>
<dbReference type="RefSeq" id="WP_211851469.1">
    <property type="nucleotide sequence ID" value="NZ_JAAGBB010000005.1"/>
</dbReference>
<dbReference type="EMBL" id="JAAGBB010000005">
    <property type="protein sequence ID" value="MBR0663880.1"/>
    <property type="molecule type" value="Genomic_DNA"/>
</dbReference>
<organism evidence="4 5">
    <name type="scientific">Plastoroseomonas hellenica</name>
    <dbReference type="NCBI Taxonomy" id="2687306"/>
    <lineage>
        <taxon>Bacteria</taxon>
        <taxon>Pseudomonadati</taxon>
        <taxon>Pseudomonadota</taxon>
        <taxon>Alphaproteobacteria</taxon>
        <taxon>Acetobacterales</taxon>
        <taxon>Acetobacteraceae</taxon>
        <taxon>Plastoroseomonas</taxon>
    </lineage>
</organism>
<dbReference type="Gene3D" id="3.40.50.2300">
    <property type="match status" value="1"/>
</dbReference>
<dbReference type="PROSITE" id="PS50110">
    <property type="entry name" value="RESPONSE_REGULATORY"/>
    <property type="match status" value="1"/>
</dbReference>
<gene>
    <name evidence="4" type="ORF">GXW71_05855</name>
</gene>
<keyword evidence="5" id="KW-1185">Reference proteome</keyword>
<keyword evidence="1 2" id="KW-0597">Phosphoprotein</keyword>
<dbReference type="Proteomes" id="UP001196870">
    <property type="component" value="Unassembled WGS sequence"/>
</dbReference>